<accession>A0A9Q9AV88</accession>
<evidence type="ECO:0000256" key="1">
    <source>
        <dbReference type="SAM" id="MobiDB-lite"/>
    </source>
</evidence>
<feature type="region of interest" description="Disordered" evidence="1">
    <location>
        <begin position="374"/>
        <end position="484"/>
    </location>
</feature>
<dbReference type="AlphaFoldDB" id="A0A9Q9AV88"/>
<keyword evidence="3" id="KW-1185">Reference proteome</keyword>
<feature type="region of interest" description="Disordered" evidence="1">
    <location>
        <begin position="634"/>
        <end position="681"/>
    </location>
</feature>
<proteinExistence type="predicted"/>
<gene>
    <name evidence="2" type="ORF">Slin15195_G059210</name>
</gene>
<organism evidence="2 3">
    <name type="scientific">Septoria linicola</name>
    <dbReference type="NCBI Taxonomy" id="215465"/>
    <lineage>
        <taxon>Eukaryota</taxon>
        <taxon>Fungi</taxon>
        <taxon>Dikarya</taxon>
        <taxon>Ascomycota</taxon>
        <taxon>Pezizomycotina</taxon>
        <taxon>Dothideomycetes</taxon>
        <taxon>Dothideomycetidae</taxon>
        <taxon>Mycosphaerellales</taxon>
        <taxon>Mycosphaerellaceae</taxon>
        <taxon>Septoria</taxon>
    </lineage>
</organism>
<dbReference type="PANTHER" id="PTHR39461">
    <property type="entry name" value="LEA DOMAIN PROTEIN (AFU_ORTHOLOGUE AFUA_8G04920)"/>
    <property type="match status" value="1"/>
</dbReference>
<protein>
    <submittedName>
        <fullName evidence="2">Uncharacterized protein</fullName>
    </submittedName>
</protein>
<feature type="compositionally biased region" description="Polar residues" evidence="1">
    <location>
        <begin position="203"/>
        <end position="212"/>
    </location>
</feature>
<feature type="region of interest" description="Disordered" evidence="1">
    <location>
        <begin position="188"/>
        <end position="289"/>
    </location>
</feature>
<feature type="compositionally biased region" description="Low complexity" evidence="1">
    <location>
        <begin position="413"/>
        <end position="425"/>
    </location>
</feature>
<sequence length="681" mass="72745">MGLFSRKSKSKKDSIQDVEEAPIEAQPKKTPARFVPRHGAAGRTYTHDDASSMIHETVSSPPSPSFQRAAMNLVYSEDGYYNDVPAVPSFKNRSISRGQKLHRSSTDYHANVIAYGKQPITAGYYVPHNNSSDSGYESAEPLSAMHSRVPSEHNLHDYSKAYSAHNGTLPELRLDGGSSTLGMEISGTGKSFDNVSPLDLNSDARSIKSNRSVSKRTRFEDDVEPMPSLDQLQQHRKDSDQASSSSPALEPQHDQTPSVVHPQQAQTHAPSPFHVDIQQSGTIPRGSIPSLSVLEGFKVNKKGKILDEEGDPIGELIDGDLLDCVRQRANANGEVLDEYGRVVGHVRTCAPTSGPVAAAAQQDAPETARTLTQESAASLAKVHQEEMAPAVKSTAQLEASKAVGQSQDESTQEPVEPVAIEPVIVQSAPVVQPSPSTQDPKRVSRSASEKSLSELSKPYARPTMSSVPENNVPDDDIAPVSPGMFAYKGDIPVVDGPVQSNRRSKSPPHPAKLMIPAQIMPGQAPGPAHYAKLALVGGHSNSALYPPMRPVSMNSRRGTTQFSGGPVSIQRLPPALKKTSPNGYAFDATPIGSDAGSDPSSSDDGRMLTMGHSRTGSVNTTATVTKPRTYFTHAGKVTVDPETSPTAAAAKPDPTPASVTAEKKKKSRMRMSFGKKSKVAA</sequence>
<name>A0A9Q9AV88_9PEZI</name>
<feature type="compositionally biased region" description="Polar residues" evidence="1">
    <location>
        <begin position="254"/>
        <end position="269"/>
    </location>
</feature>
<feature type="compositionally biased region" description="Basic and acidic residues" evidence="1">
    <location>
        <begin position="439"/>
        <end position="452"/>
    </location>
</feature>
<dbReference type="EMBL" id="CP099421">
    <property type="protein sequence ID" value="USW52602.1"/>
    <property type="molecule type" value="Genomic_DNA"/>
</dbReference>
<reference evidence="2" key="1">
    <citation type="submission" date="2022-06" db="EMBL/GenBank/DDBJ databases">
        <title>Complete genome sequences of two strains of the flax pathogen Septoria linicola.</title>
        <authorList>
            <person name="Lapalu N."/>
            <person name="Simon A."/>
            <person name="Demenou B."/>
            <person name="Paumier D."/>
            <person name="Guillot M.-P."/>
            <person name="Gout L."/>
            <person name="Valade R."/>
        </authorList>
    </citation>
    <scope>NUCLEOTIDE SEQUENCE</scope>
    <source>
        <strain evidence="2">SE15195</strain>
    </source>
</reference>
<feature type="region of interest" description="Disordered" evidence="1">
    <location>
        <begin position="1"/>
        <end position="49"/>
    </location>
</feature>
<feature type="compositionally biased region" description="Polar residues" evidence="1">
    <location>
        <begin position="393"/>
        <end position="409"/>
    </location>
</feature>
<feature type="compositionally biased region" description="Basic residues" evidence="1">
    <location>
        <begin position="663"/>
        <end position="681"/>
    </location>
</feature>
<evidence type="ECO:0000313" key="3">
    <source>
        <dbReference type="Proteomes" id="UP001056384"/>
    </source>
</evidence>
<feature type="compositionally biased region" description="Basic residues" evidence="1">
    <location>
        <begin position="1"/>
        <end position="10"/>
    </location>
</feature>
<feature type="region of interest" description="Disordered" evidence="1">
    <location>
        <begin position="582"/>
        <end position="619"/>
    </location>
</feature>
<feature type="region of interest" description="Disordered" evidence="1">
    <location>
        <begin position="491"/>
        <end position="510"/>
    </location>
</feature>
<feature type="compositionally biased region" description="Low complexity" evidence="1">
    <location>
        <begin position="643"/>
        <end position="652"/>
    </location>
</feature>
<dbReference type="Proteomes" id="UP001056384">
    <property type="component" value="Chromosome 4"/>
</dbReference>
<dbReference type="Pfam" id="PF12396">
    <property type="entry name" value="DUF3659"/>
    <property type="match status" value="1"/>
</dbReference>
<dbReference type="OrthoDB" id="3946749at2759"/>
<dbReference type="InterPro" id="IPR022124">
    <property type="entry name" value="DUF3659"/>
</dbReference>
<evidence type="ECO:0000313" key="2">
    <source>
        <dbReference type="EMBL" id="USW52602.1"/>
    </source>
</evidence>
<feature type="compositionally biased region" description="Low complexity" evidence="1">
    <location>
        <begin position="592"/>
        <end position="602"/>
    </location>
</feature>
<dbReference type="PANTHER" id="PTHR39461:SF1">
    <property type="entry name" value="LEA DOMAIN PROTEIN (AFU_ORTHOLOGUE AFUA_8G04920)"/>
    <property type="match status" value="1"/>
</dbReference>